<evidence type="ECO:0000256" key="11">
    <source>
        <dbReference type="SAM" id="Phobius"/>
    </source>
</evidence>
<evidence type="ECO:0000256" key="8">
    <source>
        <dbReference type="ARBA" id="ARBA00022837"/>
    </source>
</evidence>
<dbReference type="SMART" id="SM00642">
    <property type="entry name" value="Aamy"/>
    <property type="match status" value="1"/>
</dbReference>
<feature type="domain" description="Glycosyl hydrolase family 13 catalytic" evidence="13">
    <location>
        <begin position="35"/>
        <end position="382"/>
    </location>
</feature>
<dbReference type="InterPro" id="IPR017853">
    <property type="entry name" value="GH"/>
</dbReference>
<reference evidence="14" key="1">
    <citation type="journal article" date="2014" name="J. Mol. Catal., B Enzym.">
        <title>Molecular cloning and biochemical characterization of a novel cold-adapted alpha-amylase with multiple extremozyme characteristics.</title>
        <authorList>
            <person name="Emampour M."/>
            <person name="Akbari Noghabi K."/>
            <person name="Shahbani Zahiri H."/>
        </authorList>
    </citation>
    <scope>NUCLEOTIDE SEQUENCE</scope>
    <source>
        <strain evidence="14">Sh3</strain>
    </source>
</reference>
<comment type="catalytic activity">
    <reaction evidence="1">
        <text>Endohydrolysis of (1-&gt;4)-alpha-D-glucosidic linkages in polysaccharides containing three or more (1-&gt;4)-alpha-linked D-glucose units.</text>
        <dbReference type="EC" id="3.2.1.1"/>
    </reaction>
</comment>
<dbReference type="EC" id="3.2.1.1" evidence="4"/>
<dbReference type="Gene3D" id="3.20.20.80">
    <property type="entry name" value="Glycosidases"/>
    <property type="match status" value="1"/>
</dbReference>
<dbReference type="InterPro" id="IPR054174">
    <property type="entry name" value="Alpha-amylase-like_C"/>
</dbReference>
<keyword evidence="9" id="KW-0119">Carbohydrate metabolism</keyword>
<dbReference type="Pfam" id="PF00128">
    <property type="entry name" value="Alpha-amylase"/>
    <property type="match status" value="1"/>
</dbReference>
<evidence type="ECO:0000256" key="4">
    <source>
        <dbReference type="ARBA" id="ARBA00012595"/>
    </source>
</evidence>
<dbReference type="SUPFAM" id="SSF51011">
    <property type="entry name" value="Glycosyl hydrolase domain"/>
    <property type="match status" value="1"/>
</dbReference>
<evidence type="ECO:0000256" key="1">
    <source>
        <dbReference type="ARBA" id="ARBA00000548"/>
    </source>
</evidence>
<dbReference type="Pfam" id="PF22026">
    <property type="entry name" value="Alpha-amylase_C_2"/>
    <property type="match status" value="1"/>
</dbReference>
<dbReference type="BRENDA" id="3.2.1.1">
    <property type="organism ID" value="16616"/>
</dbReference>
<name>A0A0A0WA73_9BACL</name>
<comment type="similarity">
    <text evidence="3">Belongs to the glycosyl hydrolase 13 family.</text>
</comment>
<dbReference type="GO" id="GO:0005509">
    <property type="term" value="F:calcium ion binding"/>
    <property type="evidence" value="ECO:0007669"/>
    <property type="project" value="InterPro"/>
</dbReference>
<feature type="signal peptide" evidence="12">
    <location>
        <begin position="1"/>
        <end position="25"/>
    </location>
</feature>
<dbReference type="InterPro" id="IPR006047">
    <property type="entry name" value="GH13_cat_dom"/>
</dbReference>
<organism evidence="14">
    <name type="scientific">Exiguobacterium sp. Sh3</name>
    <dbReference type="NCBI Taxonomy" id="871594"/>
    <lineage>
        <taxon>Bacteria</taxon>
        <taxon>Bacillati</taxon>
        <taxon>Bacillota</taxon>
        <taxon>Bacilli</taxon>
        <taxon>Bacillales</taxon>
        <taxon>Bacillales Family XII. Incertae Sedis</taxon>
        <taxon>Exiguobacterium</taxon>
    </lineage>
</organism>
<keyword evidence="7" id="KW-0378">Hydrolase</keyword>
<dbReference type="PANTHER" id="PTHR10357:SF215">
    <property type="entry name" value="ALPHA-AMYLASE 1"/>
    <property type="match status" value="1"/>
</dbReference>
<dbReference type="SMR" id="A0A0A0WA73"/>
<proteinExistence type="inferred from homology"/>
<dbReference type="PANTHER" id="PTHR10357">
    <property type="entry name" value="ALPHA-AMYLASE FAMILY MEMBER"/>
    <property type="match status" value="1"/>
</dbReference>
<sequence>MRRGVMLLLLPLLLSIGTFPQTSEAAEWEKERMYFIMVDRFENGDPSNDLEANPEDPKAFQGGDLAGVTKRLDYIKDQGFTSIWLTPVFKNRPNGYHGYWTEDYYKIDPHFGTKEEFKTLVKEAHERDLKVVLDLVVNHLGPNHPLVEEKPDWFHKEQTIMNWNNQAEVENNWLFDLPDFNTENEEVVKYLIDVAKYWVDETGIDGYRLDTVRHVPPAFWEKFIPAVKQDHPDLFLLGEVFDGDPRKIATYSKLGFDSVTNFPFYYGIKDQFTRKNGSAEELDSVYNRDTTFNPKAMSLANFVDNHDLKRFITEAKIGGTEDEERQLRLALFALYAAPGMPIVYQGTEVAMPGGDDPGNRMMMEFEKNDKMQEYVQTLNKMRSDYPAFETGKQRMVAKTDHMAVYERKVKDQTVLYAINLGEKKTTLRVKASEIGDDQRLRGLLFSDVVRQDGDAYEVTLDANSANGYVIERSQVNWMSLVAIGSIAPILALIILLMHRRRLNRSKETH</sequence>
<dbReference type="SUPFAM" id="SSF51445">
    <property type="entry name" value="(Trans)glycosidases"/>
    <property type="match status" value="1"/>
</dbReference>
<keyword evidence="10" id="KW-0326">Glycosidase</keyword>
<keyword evidence="11" id="KW-0472">Membrane</keyword>
<dbReference type="GO" id="GO:0005975">
    <property type="term" value="P:carbohydrate metabolic process"/>
    <property type="evidence" value="ECO:0007669"/>
    <property type="project" value="InterPro"/>
</dbReference>
<keyword evidence="6 12" id="KW-0732">Signal</keyword>
<evidence type="ECO:0000256" key="3">
    <source>
        <dbReference type="ARBA" id="ARBA00008061"/>
    </source>
</evidence>
<dbReference type="InterPro" id="IPR013780">
    <property type="entry name" value="Glyco_hydro_b"/>
</dbReference>
<dbReference type="AlphaFoldDB" id="A0A0A0WA73"/>
<dbReference type="EMBL" id="KM357280">
    <property type="protein sequence ID" value="AIW80140.1"/>
    <property type="molecule type" value="Genomic_DNA"/>
</dbReference>
<evidence type="ECO:0000259" key="13">
    <source>
        <dbReference type="SMART" id="SM00642"/>
    </source>
</evidence>
<comment type="cofactor">
    <cofactor evidence="2">
        <name>Ca(2+)</name>
        <dbReference type="ChEBI" id="CHEBI:29108"/>
    </cofactor>
</comment>
<evidence type="ECO:0000313" key="14">
    <source>
        <dbReference type="EMBL" id="AIW80140.1"/>
    </source>
</evidence>
<dbReference type="PIRSF" id="PIRSF001024">
    <property type="entry name" value="Alph-amyl_fung"/>
    <property type="match status" value="1"/>
</dbReference>
<evidence type="ECO:0000256" key="10">
    <source>
        <dbReference type="ARBA" id="ARBA00023295"/>
    </source>
</evidence>
<dbReference type="GO" id="GO:0004556">
    <property type="term" value="F:alpha-amylase activity"/>
    <property type="evidence" value="ECO:0007669"/>
    <property type="project" value="UniProtKB-EC"/>
</dbReference>
<keyword evidence="5" id="KW-0479">Metal-binding</keyword>
<evidence type="ECO:0000256" key="5">
    <source>
        <dbReference type="ARBA" id="ARBA00022723"/>
    </source>
</evidence>
<evidence type="ECO:0000256" key="12">
    <source>
        <dbReference type="SAM" id="SignalP"/>
    </source>
</evidence>
<evidence type="ECO:0000256" key="9">
    <source>
        <dbReference type="ARBA" id="ARBA00023277"/>
    </source>
</evidence>
<evidence type="ECO:0000256" key="6">
    <source>
        <dbReference type="ARBA" id="ARBA00022729"/>
    </source>
</evidence>
<dbReference type="Gene3D" id="2.60.40.1180">
    <property type="entry name" value="Golgi alpha-mannosidase II"/>
    <property type="match status" value="1"/>
</dbReference>
<protein>
    <recommendedName>
        <fullName evidence="4">alpha-amylase</fullName>
        <ecNumber evidence="4">3.2.1.1</ecNumber>
    </recommendedName>
</protein>
<accession>A0A0A0WA73</accession>
<keyword evidence="11" id="KW-1133">Transmembrane helix</keyword>
<keyword evidence="8" id="KW-0106">Calcium</keyword>
<dbReference type="CDD" id="cd11339">
    <property type="entry name" value="AmyAc_bac_CMD_like_2"/>
    <property type="match status" value="1"/>
</dbReference>
<evidence type="ECO:0000256" key="2">
    <source>
        <dbReference type="ARBA" id="ARBA00001913"/>
    </source>
</evidence>
<feature type="transmembrane region" description="Helical" evidence="11">
    <location>
        <begin position="477"/>
        <end position="497"/>
    </location>
</feature>
<feature type="chain" id="PRO_5001978374" description="alpha-amylase" evidence="12">
    <location>
        <begin position="26"/>
        <end position="509"/>
    </location>
</feature>
<dbReference type="InterPro" id="IPR013777">
    <property type="entry name" value="A-amylase-like"/>
</dbReference>
<evidence type="ECO:0000256" key="7">
    <source>
        <dbReference type="ARBA" id="ARBA00022801"/>
    </source>
</evidence>
<keyword evidence="11" id="KW-0812">Transmembrane</keyword>
<feature type="non-terminal residue" evidence="14">
    <location>
        <position position="509"/>
    </location>
</feature>